<dbReference type="InterPro" id="IPR056125">
    <property type="entry name" value="DUF7708"/>
</dbReference>
<dbReference type="Proteomes" id="UP001444661">
    <property type="component" value="Unassembled WGS sequence"/>
</dbReference>
<evidence type="ECO:0000256" key="2">
    <source>
        <dbReference type="PROSITE-ProRule" id="PRU00023"/>
    </source>
</evidence>
<dbReference type="InterPro" id="IPR027417">
    <property type="entry name" value="P-loop_NTPase"/>
</dbReference>
<accession>A0ABR1S2L0</accession>
<dbReference type="InterPro" id="IPR002110">
    <property type="entry name" value="Ankyrin_rpt"/>
</dbReference>
<dbReference type="SUPFAM" id="SSF48403">
    <property type="entry name" value="Ankyrin repeat"/>
    <property type="match status" value="1"/>
</dbReference>
<dbReference type="PANTHER" id="PTHR10039:SF14">
    <property type="entry name" value="NACHT DOMAIN-CONTAINING PROTEIN"/>
    <property type="match status" value="1"/>
</dbReference>
<evidence type="ECO:0000313" key="6">
    <source>
        <dbReference type="Proteomes" id="UP001444661"/>
    </source>
</evidence>
<comment type="caution">
    <text evidence="5">The sequence shown here is derived from an EMBL/GenBank/DDBJ whole genome shotgun (WGS) entry which is preliminary data.</text>
</comment>
<dbReference type="Gene3D" id="3.40.50.300">
    <property type="entry name" value="P-loop containing nucleotide triphosphate hydrolases"/>
    <property type="match status" value="1"/>
</dbReference>
<keyword evidence="1" id="KW-0677">Repeat</keyword>
<protein>
    <recommendedName>
        <fullName evidence="4">NACHT domain-containing protein</fullName>
    </recommendedName>
</protein>
<name>A0ABR1S2L0_9PEZI</name>
<dbReference type="Pfam" id="PF12796">
    <property type="entry name" value="Ank_2"/>
    <property type="match status" value="1"/>
</dbReference>
<evidence type="ECO:0000313" key="5">
    <source>
        <dbReference type="EMBL" id="KAK8024370.1"/>
    </source>
</evidence>
<dbReference type="InterPro" id="IPR007111">
    <property type="entry name" value="NACHT_NTPase"/>
</dbReference>
<feature type="repeat" description="ANK" evidence="2">
    <location>
        <begin position="1120"/>
        <end position="1145"/>
    </location>
</feature>
<feature type="domain" description="NACHT" evidence="4">
    <location>
        <begin position="314"/>
        <end position="449"/>
    </location>
</feature>
<dbReference type="InterPro" id="IPR054471">
    <property type="entry name" value="GPIID_WHD"/>
</dbReference>
<evidence type="ECO:0000256" key="1">
    <source>
        <dbReference type="ARBA" id="ARBA00022737"/>
    </source>
</evidence>
<organism evidence="5 6">
    <name type="scientific">Apiospora rasikravindrae</name>
    <dbReference type="NCBI Taxonomy" id="990691"/>
    <lineage>
        <taxon>Eukaryota</taxon>
        <taxon>Fungi</taxon>
        <taxon>Dikarya</taxon>
        <taxon>Ascomycota</taxon>
        <taxon>Pezizomycotina</taxon>
        <taxon>Sordariomycetes</taxon>
        <taxon>Xylariomycetidae</taxon>
        <taxon>Amphisphaeriales</taxon>
        <taxon>Apiosporaceae</taxon>
        <taxon>Apiospora</taxon>
    </lineage>
</organism>
<keyword evidence="2" id="KW-0040">ANK repeat</keyword>
<keyword evidence="6" id="KW-1185">Reference proteome</keyword>
<evidence type="ECO:0000256" key="3">
    <source>
        <dbReference type="SAM" id="MobiDB-lite"/>
    </source>
</evidence>
<sequence length="1201" mass="134750">MSDIVLNRAIERFRQSLTDEQKQLFTASSLDNVNAEIQSIQARHGSTKKLRNLSRISKFLEAMAQLEQLVQIFLNVSEVVAFVWGPIKLALMPLKMAGTRVQTLEQLLDTYVEIGEVIPGLRQYEAIFKQAPTVLEVLEKYFCDILEFHRNAMDVFARPGWKACFDSTWKTFRSRFNPIMESLKRHRALLLDERLNAAVLGIRDGRDQTLQLLKNTSDQSSTNFDQLRIKVDDVYTELSSQVYGLAQSSEKLREELQRDLPIQEMSSMLTKLDLSDYKTDQQAALTSCHGESGTWIFQSPSFSNWMQSRALPDCALFIYGMPGAGKTSLAARIIDHLSAQPGPNHSSLLYFFFKNADNKKRSMSHMLRALLAQLVRQDASLAHILYEKCCLVSTAEAQTLSTLKSWTAELLKTQARCTIILDGLDECNHHGDGMEAKRILEWFLKSIIPDCLEQGSDIRLLGLSQRDGVVDQALWDYSYILLDDSPLHLDDVRSFTKARAFEIANRFPLDLGEEEVIVQKVISISRSMFLYVKIVMDNLMAQGSAAELDEELNVNFPKGLDEAYERVAFRIFDHPSRSQSRREAASQILKWLTCAVRPLRWREIQSLFCINPHNATCNSKNRRVDNCKCICGSFVEIDQSESGMIYLDGTDPVVSLVHDTARRYLIHSGRVILPEANASMTIFSSTYLASLPFKADFAADALENALSGYFGLLDYSVSSWQEHLELCLEHCHELSPSTLHNLQRAVLAILQRFDFNEIPESFGDNLESARKVFDTACLKHCILRLERISTPIRKVVENIDPTVLDGRAGDVFFSLSGKQQFKCPKPRCFKFSEGFESKEARDRHVTQHYAPFTCSVGSCPRGRVGFLSRAGLNEHTREAHASLTNKPTDLFPTAKEAKDPLYDACARGDIQAIKVAAENGHADLCRYFALNSTKLLWGGSILESLYAAIGSNDVNMFRVLTEAATPEQTQQYVNSTSFEMDIGTGSNNFSRKIFDMLLSMNSSRSKPLSYAEIFIKGVIQNNMRDNGSKFDQLLRRMDENSTKLKSESSDSPFYKAIRELSIESIQLLLEHGFVNEMGIVNNRNGDRPLHHACRSRAGEGNIVKLLLPYSMDHLDDPNGDGETPLHIAVKRGLVGVTKALLDTGAVDPYKRDGSGRTAFEMAKKPGVQSLFRSASGEAGIPMDLPTDAGASAPDDPTSVET</sequence>
<feature type="region of interest" description="Disordered" evidence="3">
    <location>
        <begin position="1164"/>
        <end position="1201"/>
    </location>
</feature>
<dbReference type="Pfam" id="PF22939">
    <property type="entry name" value="WHD_GPIID"/>
    <property type="match status" value="1"/>
</dbReference>
<dbReference type="InterPro" id="IPR036770">
    <property type="entry name" value="Ankyrin_rpt-contain_sf"/>
</dbReference>
<dbReference type="SMART" id="SM00248">
    <property type="entry name" value="ANK"/>
    <property type="match status" value="4"/>
</dbReference>
<dbReference type="Pfam" id="PF24809">
    <property type="entry name" value="DUF7708"/>
    <property type="match status" value="1"/>
</dbReference>
<dbReference type="InterPro" id="IPR056884">
    <property type="entry name" value="NPHP3-like_N"/>
</dbReference>
<reference evidence="5 6" key="1">
    <citation type="submission" date="2023-01" db="EMBL/GenBank/DDBJ databases">
        <title>Analysis of 21 Apiospora genomes using comparative genomics revels a genus with tremendous synthesis potential of carbohydrate active enzymes and secondary metabolites.</title>
        <authorList>
            <person name="Sorensen T."/>
        </authorList>
    </citation>
    <scope>NUCLEOTIDE SEQUENCE [LARGE SCALE GENOMIC DNA]</scope>
    <source>
        <strain evidence="5 6">CBS 33761</strain>
    </source>
</reference>
<dbReference type="Gene3D" id="1.25.40.20">
    <property type="entry name" value="Ankyrin repeat-containing domain"/>
    <property type="match status" value="1"/>
</dbReference>
<dbReference type="PROSITE" id="PS50297">
    <property type="entry name" value="ANK_REP_REGION"/>
    <property type="match status" value="1"/>
</dbReference>
<dbReference type="SUPFAM" id="SSF52540">
    <property type="entry name" value="P-loop containing nucleoside triphosphate hydrolases"/>
    <property type="match status" value="1"/>
</dbReference>
<proteinExistence type="predicted"/>
<dbReference type="PANTHER" id="PTHR10039">
    <property type="entry name" value="AMELOGENIN"/>
    <property type="match status" value="1"/>
</dbReference>
<dbReference type="Pfam" id="PF00023">
    <property type="entry name" value="Ank"/>
    <property type="match status" value="1"/>
</dbReference>
<evidence type="ECO:0000259" key="4">
    <source>
        <dbReference type="PROSITE" id="PS50837"/>
    </source>
</evidence>
<dbReference type="EMBL" id="JAQQWK010000011">
    <property type="protein sequence ID" value="KAK8024370.1"/>
    <property type="molecule type" value="Genomic_DNA"/>
</dbReference>
<dbReference type="PROSITE" id="PS50837">
    <property type="entry name" value="NACHT"/>
    <property type="match status" value="1"/>
</dbReference>
<gene>
    <name evidence="5" type="ORF">PG993_012436</name>
</gene>
<dbReference type="Pfam" id="PF24883">
    <property type="entry name" value="NPHP3_N"/>
    <property type="match status" value="1"/>
</dbReference>
<dbReference type="PROSITE" id="PS50088">
    <property type="entry name" value="ANK_REPEAT"/>
    <property type="match status" value="1"/>
</dbReference>